<keyword evidence="2" id="KW-1185">Reference proteome</keyword>
<reference evidence="2" key="1">
    <citation type="journal article" date="2019" name="Int. J. Syst. Evol. Microbiol.">
        <title>The Global Catalogue of Microorganisms (GCM) 10K type strain sequencing project: providing services to taxonomists for standard genome sequencing and annotation.</title>
        <authorList>
            <consortium name="The Broad Institute Genomics Platform"/>
            <consortium name="The Broad Institute Genome Sequencing Center for Infectious Disease"/>
            <person name="Wu L."/>
            <person name="Ma J."/>
        </authorList>
    </citation>
    <scope>NUCLEOTIDE SEQUENCE [LARGE SCALE GENOMIC DNA]</scope>
    <source>
        <strain evidence="2">KACC 11588</strain>
    </source>
</reference>
<dbReference type="EMBL" id="JBHSNA010000031">
    <property type="protein sequence ID" value="MFC5568232.1"/>
    <property type="molecule type" value="Genomic_DNA"/>
</dbReference>
<sequence length="59" mass="6789">MFEAKSAREGGAIRRSLRDIERMVGRDVFLREVERHGFEAIEDRGQVVVCNAAPTRRFP</sequence>
<evidence type="ECO:0008006" key="3">
    <source>
        <dbReference type="Google" id="ProtNLM"/>
    </source>
</evidence>
<name>A0ABW0SGS7_9RHOB</name>
<evidence type="ECO:0000313" key="1">
    <source>
        <dbReference type="EMBL" id="MFC5568232.1"/>
    </source>
</evidence>
<comment type="caution">
    <text evidence="1">The sequence shown here is derived from an EMBL/GenBank/DDBJ whole genome shotgun (WGS) entry which is preliminary data.</text>
</comment>
<proteinExistence type="predicted"/>
<organism evidence="1 2">
    <name type="scientific">Rubellimicrobium aerolatum</name>
    <dbReference type="NCBI Taxonomy" id="490979"/>
    <lineage>
        <taxon>Bacteria</taxon>
        <taxon>Pseudomonadati</taxon>
        <taxon>Pseudomonadota</taxon>
        <taxon>Alphaproteobacteria</taxon>
        <taxon>Rhodobacterales</taxon>
        <taxon>Roseobacteraceae</taxon>
        <taxon>Rubellimicrobium</taxon>
    </lineage>
</organism>
<dbReference type="RefSeq" id="WP_209843270.1">
    <property type="nucleotide sequence ID" value="NZ_JAGGJP010000027.1"/>
</dbReference>
<accession>A0ABW0SGS7</accession>
<dbReference type="Proteomes" id="UP001596056">
    <property type="component" value="Unassembled WGS sequence"/>
</dbReference>
<protein>
    <recommendedName>
        <fullName evidence="3">N-(5'-phosphoribosyl)anthranilate isomerase</fullName>
    </recommendedName>
</protein>
<evidence type="ECO:0000313" key="2">
    <source>
        <dbReference type="Proteomes" id="UP001596056"/>
    </source>
</evidence>
<gene>
    <name evidence="1" type="ORF">ACFPOC_17650</name>
</gene>